<dbReference type="Gene3D" id="3.40.50.300">
    <property type="entry name" value="P-loop containing nucleotide triphosphate hydrolases"/>
    <property type="match status" value="1"/>
</dbReference>
<dbReference type="InterPro" id="IPR027417">
    <property type="entry name" value="P-loop_NTPase"/>
</dbReference>
<dbReference type="PROSITE" id="PS50893">
    <property type="entry name" value="ABC_TRANSPORTER_2"/>
    <property type="match status" value="1"/>
</dbReference>
<feature type="domain" description="ABC transporter" evidence="9">
    <location>
        <begin position="3"/>
        <end position="246"/>
    </location>
</feature>
<keyword evidence="7" id="KW-1278">Translocase</keyword>
<evidence type="ECO:0000256" key="1">
    <source>
        <dbReference type="ARBA" id="ARBA00004202"/>
    </source>
</evidence>
<dbReference type="CDD" id="cd03225">
    <property type="entry name" value="ABC_cobalt_CbiO_domain1"/>
    <property type="match status" value="1"/>
</dbReference>
<dbReference type="InterPro" id="IPR015856">
    <property type="entry name" value="ABC_transpr_CbiO/EcfA_su"/>
</dbReference>
<evidence type="ECO:0000256" key="6">
    <source>
        <dbReference type="ARBA" id="ARBA00022840"/>
    </source>
</evidence>
<evidence type="ECO:0000256" key="5">
    <source>
        <dbReference type="ARBA" id="ARBA00022741"/>
    </source>
</evidence>
<dbReference type="InterPro" id="IPR003439">
    <property type="entry name" value="ABC_transporter-like_ATP-bd"/>
</dbReference>
<sequence length="314" mass="34743">MPVIFENVSYAYDDRTLFRQQALSSVSLRIKDGSFTAVAGPTGCGKSTLLQMFGGLLEPSEGKVTVFDNVLQAGVKTPKLKEMRRRVGLVFQFPEHQLFEETVEKDLCFAPLNFGLPIEEAKRRAAAALRQIGLPEELLAWSPFELSGGQMRKAAIASVLVMDPDILVLDEPGASLDPSSRAELIELLLRLCREQGKTVVMVTHRMDELLPYADRWILMKEGSSLFQGTAAEMVRKLPVLEAEGLELPECMHWWHRLDEHFDLRNEQPVFTAAALAELTARLLKPDGQKQEKADVETAKCGNPIPIEISGGAGG</sequence>
<dbReference type="EMBL" id="BMHF01000004">
    <property type="protein sequence ID" value="GGA31712.1"/>
    <property type="molecule type" value="Genomic_DNA"/>
</dbReference>
<organism evidence="10 11">
    <name type="scientific">Paenibacillus physcomitrellae</name>
    <dbReference type="NCBI Taxonomy" id="1619311"/>
    <lineage>
        <taxon>Bacteria</taxon>
        <taxon>Bacillati</taxon>
        <taxon>Bacillota</taxon>
        <taxon>Bacilli</taxon>
        <taxon>Bacillales</taxon>
        <taxon>Paenibacillaceae</taxon>
        <taxon>Paenibacillus</taxon>
    </lineage>
</organism>
<dbReference type="PANTHER" id="PTHR43553:SF27">
    <property type="entry name" value="ENERGY-COUPLING FACTOR TRANSPORTER ATP-BINDING PROTEIN ECFA2"/>
    <property type="match status" value="1"/>
</dbReference>
<dbReference type="InterPro" id="IPR050095">
    <property type="entry name" value="ECF_ABC_transporter_ATP-bd"/>
</dbReference>
<evidence type="ECO:0000256" key="3">
    <source>
        <dbReference type="ARBA" id="ARBA00022448"/>
    </source>
</evidence>
<keyword evidence="5" id="KW-0547">Nucleotide-binding</keyword>
<accession>A0ABQ1FV64</accession>
<dbReference type="Pfam" id="PF00005">
    <property type="entry name" value="ABC_tran"/>
    <property type="match status" value="1"/>
</dbReference>
<dbReference type="Proteomes" id="UP000609323">
    <property type="component" value="Unassembled WGS sequence"/>
</dbReference>
<dbReference type="PANTHER" id="PTHR43553">
    <property type="entry name" value="HEAVY METAL TRANSPORTER"/>
    <property type="match status" value="1"/>
</dbReference>
<keyword evidence="8" id="KW-0472">Membrane</keyword>
<evidence type="ECO:0000313" key="10">
    <source>
        <dbReference type="EMBL" id="GGA31712.1"/>
    </source>
</evidence>
<dbReference type="InterPro" id="IPR003593">
    <property type="entry name" value="AAA+_ATPase"/>
</dbReference>
<protein>
    <submittedName>
        <fullName evidence="10">Energy-coupling factor transporter ATP-binding protein EcfA2</fullName>
    </submittedName>
</protein>
<dbReference type="PROSITE" id="PS00211">
    <property type="entry name" value="ABC_TRANSPORTER_1"/>
    <property type="match status" value="1"/>
</dbReference>
<name>A0ABQ1FV64_9BACL</name>
<evidence type="ECO:0000313" key="11">
    <source>
        <dbReference type="Proteomes" id="UP000609323"/>
    </source>
</evidence>
<evidence type="ECO:0000259" key="9">
    <source>
        <dbReference type="PROSITE" id="PS50893"/>
    </source>
</evidence>
<dbReference type="InterPro" id="IPR017871">
    <property type="entry name" value="ABC_transporter-like_CS"/>
</dbReference>
<comment type="caution">
    <text evidence="10">The sequence shown here is derived from an EMBL/GenBank/DDBJ whole genome shotgun (WGS) entry which is preliminary data.</text>
</comment>
<keyword evidence="11" id="KW-1185">Reference proteome</keyword>
<evidence type="ECO:0000256" key="2">
    <source>
        <dbReference type="ARBA" id="ARBA00005417"/>
    </source>
</evidence>
<evidence type="ECO:0000256" key="7">
    <source>
        <dbReference type="ARBA" id="ARBA00022967"/>
    </source>
</evidence>
<evidence type="ECO:0000256" key="4">
    <source>
        <dbReference type="ARBA" id="ARBA00022475"/>
    </source>
</evidence>
<dbReference type="GO" id="GO:0005524">
    <property type="term" value="F:ATP binding"/>
    <property type="evidence" value="ECO:0007669"/>
    <property type="project" value="UniProtKB-KW"/>
</dbReference>
<reference evidence="11" key="1">
    <citation type="journal article" date="2019" name="Int. J. Syst. Evol. Microbiol.">
        <title>The Global Catalogue of Microorganisms (GCM) 10K type strain sequencing project: providing services to taxonomists for standard genome sequencing and annotation.</title>
        <authorList>
            <consortium name="The Broad Institute Genomics Platform"/>
            <consortium name="The Broad Institute Genome Sequencing Center for Infectious Disease"/>
            <person name="Wu L."/>
            <person name="Ma J."/>
        </authorList>
    </citation>
    <scope>NUCLEOTIDE SEQUENCE [LARGE SCALE GENOMIC DNA]</scope>
    <source>
        <strain evidence="11">CGMCC 1.15044</strain>
    </source>
</reference>
<comment type="similarity">
    <text evidence="2">Belongs to the ABC transporter superfamily.</text>
</comment>
<proteinExistence type="inferred from homology"/>
<keyword evidence="3" id="KW-0813">Transport</keyword>
<evidence type="ECO:0000256" key="8">
    <source>
        <dbReference type="ARBA" id="ARBA00023136"/>
    </source>
</evidence>
<gene>
    <name evidence="10" type="primary">ecfA2</name>
    <name evidence="10" type="ORF">GCM10010917_16040</name>
</gene>
<keyword evidence="6 10" id="KW-0067">ATP-binding</keyword>
<dbReference type="SMART" id="SM00382">
    <property type="entry name" value="AAA"/>
    <property type="match status" value="1"/>
</dbReference>
<keyword evidence="4" id="KW-1003">Cell membrane</keyword>
<dbReference type="SUPFAM" id="SSF52540">
    <property type="entry name" value="P-loop containing nucleoside triphosphate hydrolases"/>
    <property type="match status" value="1"/>
</dbReference>
<dbReference type="RefSeq" id="WP_094095150.1">
    <property type="nucleotide sequence ID" value="NZ_BMHF01000004.1"/>
</dbReference>
<comment type="subcellular location">
    <subcellularLocation>
        <location evidence="1">Cell membrane</location>
        <topology evidence="1">Peripheral membrane protein</topology>
    </subcellularLocation>
</comment>